<feature type="domain" description="HTH marR-type" evidence="4">
    <location>
        <begin position="9"/>
        <end position="143"/>
    </location>
</feature>
<comment type="caution">
    <text evidence="5">The sequence shown here is derived from an EMBL/GenBank/DDBJ whole genome shotgun (WGS) entry which is preliminary data.</text>
</comment>
<dbReference type="RefSeq" id="WP_243754504.1">
    <property type="nucleotide sequence ID" value="NZ_SNXZ01000010.1"/>
</dbReference>
<keyword evidence="3" id="KW-0804">Transcription</keyword>
<dbReference type="GO" id="GO:0003677">
    <property type="term" value="F:DNA binding"/>
    <property type="evidence" value="ECO:0007669"/>
    <property type="project" value="UniProtKB-KW"/>
</dbReference>
<keyword evidence="2 5" id="KW-0238">DNA-binding</keyword>
<dbReference type="Pfam" id="PF01047">
    <property type="entry name" value="MarR"/>
    <property type="match status" value="1"/>
</dbReference>
<evidence type="ECO:0000256" key="3">
    <source>
        <dbReference type="ARBA" id="ARBA00023163"/>
    </source>
</evidence>
<dbReference type="Proteomes" id="UP000295444">
    <property type="component" value="Unassembled WGS sequence"/>
</dbReference>
<dbReference type="PANTHER" id="PTHR33164:SF64">
    <property type="entry name" value="TRANSCRIPTIONAL REGULATOR SLYA"/>
    <property type="match status" value="1"/>
</dbReference>
<dbReference type="InterPro" id="IPR039422">
    <property type="entry name" value="MarR/SlyA-like"/>
</dbReference>
<dbReference type="PANTHER" id="PTHR33164">
    <property type="entry name" value="TRANSCRIPTIONAL REGULATOR, MARR FAMILY"/>
    <property type="match status" value="1"/>
</dbReference>
<dbReference type="AlphaFoldDB" id="A0A4R6RWG1"/>
<evidence type="ECO:0000259" key="4">
    <source>
        <dbReference type="PROSITE" id="PS50995"/>
    </source>
</evidence>
<dbReference type="EMBL" id="SNXZ01000010">
    <property type="protein sequence ID" value="TDP90486.1"/>
    <property type="molecule type" value="Genomic_DNA"/>
</dbReference>
<dbReference type="PROSITE" id="PS50995">
    <property type="entry name" value="HTH_MARR_2"/>
    <property type="match status" value="1"/>
</dbReference>
<reference evidence="5 6" key="1">
    <citation type="submission" date="2019-03" db="EMBL/GenBank/DDBJ databases">
        <title>Genomic Encyclopedia of Type Strains, Phase IV (KMG-IV): sequencing the most valuable type-strain genomes for metagenomic binning, comparative biology and taxonomic classification.</title>
        <authorList>
            <person name="Goeker M."/>
        </authorList>
    </citation>
    <scope>NUCLEOTIDE SEQUENCE [LARGE SCALE GENOMIC DNA]</scope>
    <source>
        <strain evidence="5 6">DSM 45361</strain>
    </source>
</reference>
<keyword evidence="1" id="KW-0805">Transcription regulation</keyword>
<dbReference type="SUPFAM" id="SSF46785">
    <property type="entry name" value="Winged helix' DNA-binding domain"/>
    <property type="match status" value="1"/>
</dbReference>
<dbReference type="InterPro" id="IPR000835">
    <property type="entry name" value="HTH_MarR-typ"/>
</dbReference>
<sequence length="143" mass="15915">MKSEWESADDSPGFLLWRVTLAWQRAMRTALAPHDLTHVQFVLLMSTWWLVEHDGPPTQQAVADHAGTDPMMTSQVLRKLADRDLLVRRADPADARARRLDLTAAGRDLLTGALADVERADREYFAAAGEDVAALVRGLRKLA</sequence>
<accession>A0A4R6RWG1</accession>
<dbReference type="InterPro" id="IPR036390">
    <property type="entry name" value="WH_DNA-bd_sf"/>
</dbReference>
<evidence type="ECO:0000313" key="5">
    <source>
        <dbReference type="EMBL" id="TDP90486.1"/>
    </source>
</evidence>
<dbReference type="GO" id="GO:0006950">
    <property type="term" value="P:response to stress"/>
    <property type="evidence" value="ECO:0007669"/>
    <property type="project" value="TreeGrafter"/>
</dbReference>
<evidence type="ECO:0000256" key="1">
    <source>
        <dbReference type="ARBA" id="ARBA00023015"/>
    </source>
</evidence>
<evidence type="ECO:0000313" key="6">
    <source>
        <dbReference type="Proteomes" id="UP000295444"/>
    </source>
</evidence>
<organism evidence="5 6">
    <name type="scientific">Labedaea rhizosphaerae</name>
    <dbReference type="NCBI Taxonomy" id="598644"/>
    <lineage>
        <taxon>Bacteria</taxon>
        <taxon>Bacillati</taxon>
        <taxon>Actinomycetota</taxon>
        <taxon>Actinomycetes</taxon>
        <taxon>Pseudonocardiales</taxon>
        <taxon>Pseudonocardiaceae</taxon>
        <taxon>Labedaea</taxon>
    </lineage>
</organism>
<dbReference type="Gene3D" id="1.10.10.10">
    <property type="entry name" value="Winged helix-like DNA-binding domain superfamily/Winged helix DNA-binding domain"/>
    <property type="match status" value="1"/>
</dbReference>
<keyword evidence="6" id="KW-1185">Reference proteome</keyword>
<dbReference type="SMART" id="SM00347">
    <property type="entry name" value="HTH_MARR"/>
    <property type="match status" value="1"/>
</dbReference>
<evidence type="ECO:0000256" key="2">
    <source>
        <dbReference type="ARBA" id="ARBA00023125"/>
    </source>
</evidence>
<name>A0A4R6RWG1_LABRH</name>
<gene>
    <name evidence="5" type="ORF">EV186_11025</name>
</gene>
<protein>
    <submittedName>
        <fullName evidence="5">DNA-binding MarR family transcriptional regulator</fullName>
    </submittedName>
</protein>
<dbReference type="GO" id="GO:0003700">
    <property type="term" value="F:DNA-binding transcription factor activity"/>
    <property type="evidence" value="ECO:0007669"/>
    <property type="project" value="InterPro"/>
</dbReference>
<dbReference type="InterPro" id="IPR036388">
    <property type="entry name" value="WH-like_DNA-bd_sf"/>
</dbReference>
<proteinExistence type="predicted"/>